<dbReference type="AlphaFoldDB" id="A0AAD4JHS1"/>
<comment type="caution">
    <text evidence="1">The sequence shown here is derived from an EMBL/GenBank/DDBJ whole genome shotgun (WGS) entry which is preliminary data.</text>
</comment>
<evidence type="ECO:0000313" key="1">
    <source>
        <dbReference type="EMBL" id="KAH6834110.1"/>
    </source>
</evidence>
<dbReference type="EMBL" id="SDAM02000053">
    <property type="protein sequence ID" value="KAH6834110.1"/>
    <property type="molecule type" value="Genomic_DNA"/>
</dbReference>
<dbReference type="InterPro" id="IPR029071">
    <property type="entry name" value="Ubiquitin-like_domsf"/>
</dbReference>
<organism evidence="1 2">
    <name type="scientific">Perilla frutescens var. hirtella</name>
    <name type="common">Perilla citriodora</name>
    <name type="synonym">Perilla setoyensis</name>
    <dbReference type="NCBI Taxonomy" id="608512"/>
    <lineage>
        <taxon>Eukaryota</taxon>
        <taxon>Viridiplantae</taxon>
        <taxon>Streptophyta</taxon>
        <taxon>Embryophyta</taxon>
        <taxon>Tracheophyta</taxon>
        <taxon>Spermatophyta</taxon>
        <taxon>Magnoliopsida</taxon>
        <taxon>eudicotyledons</taxon>
        <taxon>Gunneridae</taxon>
        <taxon>Pentapetalae</taxon>
        <taxon>asterids</taxon>
        <taxon>lamiids</taxon>
        <taxon>Lamiales</taxon>
        <taxon>Lamiaceae</taxon>
        <taxon>Nepetoideae</taxon>
        <taxon>Elsholtzieae</taxon>
        <taxon>Perilla</taxon>
    </lineage>
</organism>
<proteinExistence type="predicted"/>
<protein>
    <recommendedName>
        <fullName evidence="3">Ubiquitin-like domain-containing protein</fullName>
    </recommendedName>
</protein>
<accession>A0AAD4JHS1</accession>
<sequence>MESPTSEFYKVVPETESVKAVMEVVKRNWGDEYFTLHHNSIKMESDKLLSAYNVRDGSIIKVMYFAEFP</sequence>
<evidence type="ECO:0008006" key="3">
    <source>
        <dbReference type="Google" id="ProtNLM"/>
    </source>
</evidence>
<evidence type="ECO:0000313" key="2">
    <source>
        <dbReference type="Proteomes" id="UP001190926"/>
    </source>
</evidence>
<reference evidence="1 2" key="1">
    <citation type="journal article" date="2021" name="Nat. Commun.">
        <title>Incipient diploidization of the medicinal plant Perilla within 10,000 years.</title>
        <authorList>
            <person name="Zhang Y."/>
            <person name="Shen Q."/>
            <person name="Leng L."/>
            <person name="Zhang D."/>
            <person name="Chen S."/>
            <person name="Shi Y."/>
            <person name="Ning Z."/>
            <person name="Chen S."/>
        </authorList>
    </citation>
    <scope>NUCLEOTIDE SEQUENCE [LARGE SCALE GENOMIC DNA]</scope>
    <source>
        <strain evidence="2">cv. PC099</strain>
    </source>
</reference>
<dbReference type="Proteomes" id="UP001190926">
    <property type="component" value="Unassembled WGS sequence"/>
</dbReference>
<name>A0AAD4JHS1_PERFH</name>
<keyword evidence="2" id="KW-1185">Reference proteome</keyword>
<dbReference type="SUPFAM" id="SSF54236">
    <property type="entry name" value="Ubiquitin-like"/>
    <property type="match status" value="1"/>
</dbReference>
<gene>
    <name evidence="1" type="ORF">C2S53_017004</name>
</gene>